<feature type="compositionally biased region" description="Low complexity" evidence="19">
    <location>
        <begin position="1"/>
        <end position="18"/>
    </location>
</feature>
<keyword evidence="15 20" id="KW-0472">Membrane</keyword>
<feature type="transmembrane region" description="Helical" evidence="20">
    <location>
        <begin position="26"/>
        <end position="45"/>
    </location>
</feature>
<reference evidence="21 22" key="1">
    <citation type="submission" date="2022-11" db="EMBL/GenBank/DDBJ databases">
        <title>Anaerobic phenanthrene biodegradation by a DNRA strain PheN6.</title>
        <authorList>
            <person name="Zhang Z."/>
        </authorList>
    </citation>
    <scope>NUCLEOTIDE SEQUENCE [LARGE SCALE GENOMIC DNA]</scope>
    <source>
        <strain evidence="21 22">PheN6</strain>
    </source>
</reference>
<proteinExistence type="inferred from homology"/>
<comment type="pathway">
    <text evidence="3 18">Phospholipid metabolism; CDP-diacylglycerol biosynthesis; CDP-diacylglycerol from sn-glycerol 3-phosphate: step 3/3.</text>
</comment>
<evidence type="ECO:0000256" key="11">
    <source>
        <dbReference type="ARBA" id="ARBA00022692"/>
    </source>
</evidence>
<dbReference type="PANTHER" id="PTHR46382">
    <property type="entry name" value="PHOSPHATIDATE CYTIDYLYLTRANSFERASE"/>
    <property type="match status" value="1"/>
</dbReference>
<evidence type="ECO:0000256" key="12">
    <source>
        <dbReference type="ARBA" id="ARBA00022695"/>
    </source>
</evidence>
<evidence type="ECO:0000256" key="14">
    <source>
        <dbReference type="ARBA" id="ARBA00023098"/>
    </source>
</evidence>
<feature type="transmembrane region" description="Helical" evidence="20">
    <location>
        <begin position="128"/>
        <end position="150"/>
    </location>
</feature>
<accession>A0ABT5GIH2</accession>
<dbReference type="Proteomes" id="UP001150259">
    <property type="component" value="Unassembled WGS sequence"/>
</dbReference>
<keyword evidence="16" id="KW-0594">Phospholipid biosynthesis</keyword>
<evidence type="ECO:0000256" key="19">
    <source>
        <dbReference type="SAM" id="MobiDB-lite"/>
    </source>
</evidence>
<evidence type="ECO:0000256" key="4">
    <source>
        <dbReference type="ARBA" id="ARBA00005189"/>
    </source>
</evidence>
<dbReference type="EC" id="2.7.7.41" evidence="6 18"/>
<evidence type="ECO:0000256" key="3">
    <source>
        <dbReference type="ARBA" id="ARBA00005119"/>
    </source>
</evidence>
<keyword evidence="11 18" id="KW-0812">Transmembrane</keyword>
<dbReference type="PROSITE" id="PS01315">
    <property type="entry name" value="CDS"/>
    <property type="match status" value="1"/>
</dbReference>
<keyword evidence="12 18" id="KW-0548">Nucleotidyltransferase</keyword>
<gene>
    <name evidence="21" type="ORF">OO014_11755</name>
</gene>
<evidence type="ECO:0000256" key="18">
    <source>
        <dbReference type="RuleBase" id="RU003938"/>
    </source>
</evidence>
<evidence type="ECO:0000256" key="9">
    <source>
        <dbReference type="ARBA" id="ARBA00022516"/>
    </source>
</evidence>
<comment type="caution">
    <text evidence="21">The sequence shown here is derived from an EMBL/GenBank/DDBJ whole genome shotgun (WGS) entry which is preliminary data.</text>
</comment>
<comment type="pathway">
    <text evidence="4">Lipid metabolism.</text>
</comment>
<evidence type="ECO:0000313" key="21">
    <source>
        <dbReference type="EMBL" id="MDC5697937.1"/>
    </source>
</evidence>
<sequence length="289" mass="29869">MTTPPAAALPDPSAPAKPTSRAGRDLKAAIGVGVVLGVIIVSTLLVKKESFLVVVAIAVAIGMWELHVALRNVAVRAPLVPAVVGMVAMTWAAYVHGPGGLVTAWVLTGAAVLLWRGSGRLEGAARDVLGGIFIATYPPLLVGFAVLLLAPPDGVGRMFVFLLTAVSSDIGGYAAGVWLGKHPIAPTISPKKSWEGFAGSVILCVIAGSLTIHFFLGHPWWIGIALGVAVAVAATIGDLMESLIKRDLGIKDMSSILPGHGGIMDRLDSLIVVVPIVWAVLTLLAERVA</sequence>
<evidence type="ECO:0000256" key="15">
    <source>
        <dbReference type="ARBA" id="ARBA00023136"/>
    </source>
</evidence>
<evidence type="ECO:0000313" key="22">
    <source>
        <dbReference type="Proteomes" id="UP001150259"/>
    </source>
</evidence>
<feature type="region of interest" description="Disordered" evidence="19">
    <location>
        <begin position="1"/>
        <end position="20"/>
    </location>
</feature>
<evidence type="ECO:0000256" key="16">
    <source>
        <dbReference type="ARBA" id="ARBA00023209"/>
    </source>
</evidence>
<dbReference type="Pfam" id="PF01148">
    <property type="entry name" value="CTP_transf_1"/>
    <property type="match status" value="1"/>
</dbReference>
<dbReference type="EMBL" id="JAPFQL010000047">
    <property type="protein sequence ID" value="MDC5697937.1"/>
    <property type="molecule type" value="Genomic_DNA"/>
</dbReference>
<keyword evidence="13 20" id="KW-1133">Transmembrane helix</keyword>
<evidence type="ECO:0000256" key="6">
    <source>
        <dbReference type="ARBA" id="ARBA00012487"/>
    </source>
</evidence>
<dbReference type="RefSeq" id="WP_272462511.1">
    <property type="nucleotide sequence ID" value="NZ_JAPFQL010000047.1"/>
</dbReference>
<evidence type="ECO:0000256" key="7">
    <source>
        <dbReference type="ARBA" id="ARBA00019373"/>
    </source>
</evidence>
<evidence type="ECO:0000256" key="5">
    <source>
        <dbReference type="ARBA" id="ARBA00010185"/>
    </source>
</evidence>
<dbReference type="InterPro" id="IPR000374">
    <property type="entry name" value="PC_trans"/>
</dbReference>
<evidence type="ECO:0000256" key="2">
    <source>
        <dbReference type="ARBA" id="ARBA00004651"/>
    </source>
</evidence>
<keyword evidence="22" id="KW-1185">Reference proteome</keyword>
<dbReference type="GO" id="GO:0016779">
    <property type="term" value="F:nucleotidyltransferase activity"/>
    <property type="evidence" value="ECO:0007669"/>
    <property type="project" value="UniProtKB-KW"/>
</dbReference>
<keyword evidence="10 18" id="KW-0808">Transferase</keyword>
<keyword evidence="17" id="KW-1208">Phospholipid metabolism</keyword>
<dbReference type="PANTHER" id="PTHR46382:SF1">
    <property type="entry name" value="PHOSPHATIDATE CYTIDYLYLTRANSFERASE"/>
    <property type="match status" value="1"/>
</dbReference>
<evidence type="ECO:0000256" key="8">
    <source>
        <dbReference type="ARBA" id="ARBA00022475"/>
    </source>
</evidence>
<feature type="transmembrane region" description="Helical" evidence="20">
    <location>
        <begin position="51"/>
        <end position="70"/>
    </location>
</feature>
<evidence type="ECO:0000256" key="10">
    <source>
        <dbReference type="ARBA" id="ARBA00022679"/>
    </source>
</evidence>
<protein>
    <recommendedName>
        <fullName evidence="7 18">Phosphatidate cytidylyltransferase</fullName>
        <ecNumber evidence="6 18">2.7.7.41</ecNumber>
    </recommendedName>
</protein>
<comment type="catalytic activity">
    <reaction evidence="1 18">
        <text>a 1,2-diacyl-sn-glycero-3-phosphate + CTP + H(+) = a CDP-1,2-diacyl-sn-glycerol + diphosphate</text>
        <dbReference type="Rhea" id="RHEA:16229"/>
        <dbReference type="ChEBI" id="CHEBI:15378"/>
        <dbReference type="ChEBI" id="CHEBI:33019"/>
        <dbReference type="ChEBI" id="CHEBI:37563"/>
        <dbReference type="ChEBI" id="CHEBI:58332"/>
        <dbReference type="ChEBI" id="CHEBI:58608"/>
        <dbReference type="EC" id="2.7.7.41"/>
    </reaction>
</comment>
<organism evidence="21 22">
    <name type="scientific">Intrasporangium calvum</name>
    <dbReference type="NCBI Taxonomy" id="53358"/>
    <lineage>
        <taxon>Bacteria</taxon>
        <taxon>Bacillati</taxon>
        <taxon>Actinomycetota</taxon>
        <taxon>Actinomycetes</taxon>
        <taxon>Micrococcales</taxon>
        <taxon>Intrasporangiaceae</taxon>
        <taxon>Intrasporangium</taxon>
    </lineage>
</organism>
<feature type="transmembrane region" description="Helical" evidence="20">
    <location>
        <begin position="222"/>
        <end position="244"/>
    </location>
</feature>
<comment type="subcellular location">
    <subcellularLocation>
        <location evidence="2">Cell membrane</location>
        <topology evidence="2">Multi-pass membrane protein</topology>
    </subcellularLocation>
</comment>
<evidence type="ECO:0000256" key="1">
    <source>
        <dbReference type="ARBA" id="ARBA00001698"/>
    </source>
</evidence>
<feature type="transmembrane region" description="Helical" evidence="20">
    <location>
        <begin position="100"/>
        <end position="116"/>
    </location>
</feature>
<feature type="transmembrane region" description="Helical" evidence="20">
    <location>
        <begin position="197"/>
        <end position="216"/>
    </location>
</feature>
<keyword evidence="8" id="KW-1003">Cell membrane</keyword>
<evidence type="ECO:0000256" key="17">
    <source>
        <dbReference type="ARBA" id="ARBA00023264"/>
    </source>
</evidence>
<name>A0ABT5GIH2_9MICO</name>
<keyword evidence="9" id="KW-0444">Lipid biosynthesis</keyword>
<keyword evidence="14" id="KW-0443">Lipid metabolism</keyword>
<evidence type="ECO:0000256" key="20">
    <source>
        <dbReference type="SAM" id="Phobius"/>
    </source>
</evidence>
<evidence type="ECO:0000256" key="13">
    <source>
        <dbReference type="ARBA" id="ARBA00022989"/>
    </source>
</evidence>
<feature type="transmembrane region" description="Helical" evidence="20">
    <location>
        <begin position="156"/>
        <end position="176"/>
    </location>
</feature>
<comment type="similarity">
    <text evidence="5 18">Belongs to the CDS family.</text>
</comment>